<dbReference type="SMR" id="A0A4W2E7I7"/>
<dbReference type="SUPFAM" id="SSF49472">
    <property type="entry name" value="Transthyretin (synonym: prealbumin)"/>
    <property type="match status" value="1"/>
</dbReference>
<feature type="compositionally biased region" description="Pro residues" evidence="15">
    <location>
        <begin position="75"/>
        <end position="86"/>
    </location>
</feature>
<feature type="domain" description="Transthyretin/hydroxyisourate hydrolase" evidence="17">
    <location>
        <begin position="248"/>
        <end position="362"/>
    </location>
</feature>
<comment type="catalytic activity">
    <reaction evidence="1">
        <text>5-hydroxyisourate + H2O = 5-hydroxy-2-oxo-4-ureido-2,5-dihydro-1H-imidazole-5-carboxylate + H(+)</text>
        <dbReference type="Rhea" id="RHEA:23736"/>
        <dbReference type="ChEBI" id="CHEBI:15377"/>
        <dbReference type="ChEBI" id="CHEBI:15378"/>
        <dbReference type="ChEBI" id="CHEBI:18072"/>
        <dbReference type="ChEBI" id="CHEBI:58639"/>
        <dbReference type="EC" id="3.5.2.17"/>
    </reaction>
</comment>
<dbReference type="SMART" id="SM00095">
    <property type="entry name" value="TR_THY"/>
    <property type="match status" value="1"/>
</dbReference>
<evidence type="ECO:0000256" key="16">
    <source>
        <dbReference type="SAM" id="Phobius"/>
    </source>
</evidence>
<keyword evidence="9" id="KW-0659">Purine metabolism</keyword>
<keyword evidence="8" id="KW-0301">Gamma-carboxyglutamic acid</keyword>
<name>A0A4W2E7I7_BOBOX</name>
<evidence type="ECO:0000256" key="12">
    <source>
        <dbReference type="ARBA" id="ARBA00060539"/>
    </source>
</evidence>
<evidence type="ECO:0000256" key="7">
    <source>
        <dbReference type="ARBA" id="ARBA00017539"/>
    </source>
</evidence>
<comment type="similarity">
    <text evidence="4">Belongs to the transthyretin family. 5-hydroxyisourate hydrolase subfamily.</text>
</comment>
<comment type="subunit">
    <text evidence="5">Homotetramer.</text>
</comment>
<feature type="binding site" evidence="14">
    <location>
        <position position="360"/>
    </location>
    <ligand>
        <name>substrate</name>
    </ligand>
</feature>
<dbReference type="InterPro" id="IPR036817">
    <property type="entry name" value="Transthyretin/HIU_hydrolase_sf"/>
</dbReference>
<organism evidence="18 19">
    <name type="scientific">Bos indicus x Bos taurus</name>
    <name type="common">Hybrid cattle</name>
    <dbReference type="NCBI Taxonomy" id="30522"/>
    <lineage>
        <taxon>Eukaryota</taxon>
        <taxon>Metazoa</taxon>
        <taxon>Chordata</taxon>
        <taxon>Craniata</taxon>
        <taxon>Vertebrata</taxon>
        <taxon>Euteleostomi</taxon>
        <taxon>Mammalia</taxon>
        <taxon>Eutheria</taxon>
        <taxon>Laurasiatheria</taxon>
        <taxon>Artiodactyla</taxon>
        <taxon>Ruminantia</taxon>
        <taxon>Pecora</taxon>
        <taxon>Bovidae</taxon>
        <taxon>Bovinae</taxon>
        <taxon>Bos</taxon>
    </lineage>
</organism>
<keyword evidence="10" id="KW-0378">Hydrolase</keyword>
<dbReference type="InterPro" id="IPR014306">
    <property type="entry name" value="Hydroxyisourate_hydrolase"/>
</dbReference>
<reference evidence="18" key="2">
    <citation type="submission" date="2025-08" db="UniProtKB">
        <authorList>
            <consortium name="Ensembl"/>
        </authorList>
    </citation>
    <scope>IDENTIFICATION</scope>
</reference>
<dbReference type="GO" id="GO:0005777">
    <property type="term" value="C:peroxisome"/>
    <property type="evidence" value="ECO:0007669"/>
    <property type="project" value="UniProtKB-SubCell"/>
</dbReference>
<dbReference type="InterPro" id="IPR000895">
    <property type="entry name" value="Transthyretin/HIU_hydrolase"/>
</dbReference>
<feature type="compositionally biased region" description="Polar residues" evidence="15">
    <location>
        <begin position="87"/>
        <end position="98"/>
    </location>
</feature>
<comment type="subcellular location">
    <subcellularLocation>
        <location evidence="3">Peroxisome</location>
    </subcellularLocation>
</comment>
<dbReference type="AlphaFoldDB" id="A0A4W2E7I7"/>
<keyword evidence="16" id="KW-0812">Transmembrane</keyword>
<proteinExistence type="inferred from homology"/>
<dbReference type="STRING" id="30522.A0A4W2E7I7"/>
<feature type="region of interest" description="Disordered" evidence="15">
    <location>
        <begin position="1"/>
        <end position="42"/>
    </location>
</feature>
<evidence type="ECO:0000256" key="15">
    <source>
        <dbReference type="SAM" id="MobiDB-lite"/>
    </source>
</evidence>
<gene>
    <name evidence="18" type="primary">LOC113875399</name>
</gene>
<evidence type="ECO:0000256" key="13">
    <source>
        <dbReference type="ARBA" id="ARBA00082459"/>
    </source>
</evidence>
<feature type="region of interest" description="Disordered" evidence="15">
    <location>
        <begin position="66"/>
        <end position="109"/>
    </location>
</feature>
<evidence type="ECO:0000256" key="5">
    <source>
        <dbReference type="ARBA" id="ARBA00011881"/>
    </source>
</evidence>
<feature type="compositionally biased region" description="Polar residues" evidence="15">
    <location>
        <begin position="1"/>
        <end position="17"/>
    </location>
</feature>
<keyword evidence="11" id="KW-0576">Peroxisome</keyword>
<evidence type="ECO:0000256" key="2">
    <source>
        <dbReference type="ARBA" id="ARBA00002704"/>
    </source>
</evidence>
<protein>
    <recommendedName>
        <fullName evidence="7">5-hydroxyisourate hydrolase</fullName>
        <ecNumber evidence="6">3.5.2.17</ecNumber>
    </recommendedName>
    <alternativeName>
        <fullName evidence="13">Transthyretin-related protein</fullName>
    </alternativeName>
</protein>
<evidence type="ECO:0000256" key="4">
    <source>
        <dbReference type="ARBA" id="ARBA00009850"/>
    </source>
</evidence>
<keyword evidence="19" id="KW-1185">Reference proteome</keyword>
<evidence type="ECO:0000256" key="14">
    <source>
        <dbReference type="PIRSR" id="PIRSR600895-51"/>
    </source>
</evidence>
<dbReference type="NCBIfam" id="TIGR02962">
    <property type="entry name" value="hdxy_isourate"/>
    <property type="match status" value="1"/>
</dbReference>
<feature type="compositionally biased region" description="Pro residues" evidence="15">
    <location>
        <begin position="100"/>
        <end position="109"/>
    </location>
</feature>
<dbReference type="InterPro" id="IPR023419">
    <property type="entry name" value="Transthyretin_CS"/>
</dbReference>
<dbReference type="PANTHER" id="PTHR10395">
    <property type="entry name" value="URICASE AND TRANSTHYRETIN-RELATED"/>
    <property type="match status" value="1"/>
</dbReference>
<dbReference type="Pfam" id="PF00576">
    <property type="entry name" value="Transthyretin"/>
    <property type="match status" value="1"/>
</dbReference>
<feature type="transmembrane region" description="Helical" evidence="16">
    <location>
        <begin position="48"/>
        <end position="70"/>
    </location>
</feature>
<accession>A0A4W2E7I7</accession>
<evidence type="ECO:0000256" key="1">
    <source>
        <dbReference type="ARBA" id="ARBA00001043"/>
    </source>
</evidence>
<dbReference type="EC" id="3.5.2.17" evidence="6"/>
<dbReference type="GO" id="GO:0006144">
    <property type="term" value="P:purine nucleobase metabolic process"/>
    <property type="evidence" value="ECO:0007669"/>
    <property type="project" value="UniProtKB-KW"/>
</dbReference>
<evidence type="ECO:0000259" key="17">
    <source>
        <dbReference type="SMART" id="SM00095"/>
    </source>
</evidence>
<dbReference type="Ensembl" id="ENSBIXT00000016511.1">
    <property type="protein sequence ID" value="ENSBIXP00000032022.1"/>
    <property type="gene ID" value="ENSBIXG00000001740.1"/>
</dbReference>
<evidence type="ECO:0000313" key="18">
    <source>
        <dbReference type="Ensembl" id="ENSBIXP00000032022.1"/>
    </source>
</evidence>
<keyword evidence="16" id="KW-0472">Membrane</keyword>
<dbReference type="InterPro" id="IPR023416">
    <property type="entry name" value="Transthyretin/HIU_hydrolase_d"/>
</dbReference>
<evidence type="ECO:0000256" key="3">
    <source>
        <dbReference type="ARBA" id="ARBA00004275"/>
    </source>
</evidence>
<feature type="binding site" evidence="14">
    <location>
        <position position="296"/>
    </location>
    <ligand>
        <name>substrate</name>
    </ligand>
</feature>
<feature type="region of interest" description="Disordered" evidence="15">
    <location>
        <begin position="148"/>
        <end position="186"/>
    </location>
</feature>
<comment type="function">
    <text evidence="2">Catalyzes the hydrolysis of 5-hydroxyisourate (HIU) to 2-oxo-4-hydroxy-4-carboxy-5-ureidoimidazoline (OHCU).</text>
</comment>
<dbReference type="PROSITE" id="PS00769">
    <property type="entry name" value="TRANSTHYRETIN_2"/>
    <property type="match status" value="1"/>
</dbReference>
<dbReference type="Proteomes" id="UP000314981">
    <property type="component" value="Chromosome 18"/>
</dbReference>
<evidence type="ECO:0000256" key="11">
    <source>
        <dbReference type="ARBA" id="ARBA00023140"/>
    </source>
</evidence>
<evidence type="ECO:0000313" key="19">
    <source>
        <dbReference type="Proteomes" id="UP000314981"/>
    </source>
</evidence>
<dbReference type="PANTHER" id="PTHR10395:SF11">
    <property type="entry name" value="5-HYDROXYISOURATE HYDROLASE"/>
    <property type="match status" value="1"/>
</dbReference>
<evidence type="ECO:0000256" key="8">
    <source>
        <dbReference type="ARBA" id="ARBA00022479"/>
    </source>
</evidence>
<reference evidence="18 19" key="1">
    <citation type="submission" date="2018-11" db="EMBL/GenBank/DDBJ databases">
        <title>Haplotype-resolved cattle genomes.</title>
        <authorList>
            <person name="Low W.Y."/>
            <person name="Tearle R."/>
            <person name="Bickhart D.M."/>
            <person name="Rosen B.D."/>
            <person name="Koren S."/>
            <person name="Rhie A."/>
            <person name="Hiendleder S."/>
            <person name="Phillippy A.M."/>
            <person name="Smith T.P.L."/>
            <person name="Williams J.L."/>
        </authorList>
    </citation>
    <scope>NUCLEOTIDE SEQUENCE [LARGE SCALE GENOMIC DNA]</scope>
</reference>
<feature type="compositionally biased region" description="Gly residues" evidence="15">
    <location>
        <begin position="175"/>
        <end position="185"/>
    </location>
</feature>
<dbReference type="PRINTS" id="PR00189">
    <property type="entry name" value="TRNSTHYRETIN"/>
</dbReference>
<evidence type="ECO:0000256" key="9">
    <source>
        <dbReference type="ARBA" id="ARBA00022631"/>
    </source>
</evidence>
<dbReference type="GO" id="GO:0033971">
    <property type="term" value="F:hydroxyisourate hydrolase activity"/>
    <property type="evidence" value="ECO:0007669"/>
    <property type="project" value="UniProtKB-EC"/>
</dbReference>
<dbReference type="Gene3D" id="2.60.40.180">
    <property type="entry name" value="Transthyretin/hydroxyisourate hydrolase domain"/>
    <property type="match status" value="1"/>
</dbReference>
<sequence>NATTRVSPRTITLNQGSVLPEAPPRGLSGLPADPDHPRKEKKLHRCRALGLIGLTAPLPVAGVGASWSAARPSPHRPLPVLRPSPSGPAQHSTPTSEPCPSYPAPHTPPLLPTLRGRSTPLPPGGASVSSAGLRVAFALLAPATTTKKTPRTPWVGTFHSSPDWRTRGRCQGRASRGGSGAGGVVTSGLLASPQVGRHELWGRPAAADTPATRGLPGGTASYQGVWTQGLPHKRIPAPLVAQGRGMEPGSSPLTTHVLDTASGLPAQGLYLRLSRLEDCGQQWTELKKSCTDRDGRCPGLLPPGQMKAGTYKLSFDTKGYWQKRGQESFYPYVEVVFTITNETHKFHVPLLLSPWSYTTYRGS</sequence>
<dbReference type="CDD" id="cd05822">
    <property type="entry name" value="TLP_HIUase"/>
    <property type="match status" value="1"/>
</dbReference>
<dbReference type="FunFam" id="2.60.40.180:FF:000004">
    <property type="entry name" value="5-hydroxyisourate hydrolase"/>
    <property type="match status" value="1"/>
</dbReference>
<evidence type="ECO:0000256" key="10">
    <source>
        <dbReference type="ARBA" id="ARBA00022801"/>
    </source>
</evidence>
<evidence type="ECO:0000256" key="6">
    <source>
        <dbReference type="ARBA" id="ARBA00012609"/>
    </source>
</evidence>
<feature type="binding site" evidence="14">
    <location>
        <position position="256"/>
    </location>
    <ligand>
        <name>substrate</name>
    </ligand>
</feature>
<keyword evidence="16" id="KW-1133">Transmembrane helix</keyword>
<comment type="pathway">
    <text evidence="12">Purine metabolism; urate degradation; (S)-allantoin from urate: step 2/3.</text>
</comment>
<reference evidence="18" key="3">
    <citation type="submission" date="2025-09" db="UniProtKB">
        <authorList>
            <consortium name="Ensembl"/>
        </authorList>
    </citation>
    <scope>IDENTIFICATION</scope>
</reference>